<accession>A0A160VH44</accession>
<protein>
    <submittedName>
        <fullName evidence="1">Uncharacterized protein</fullName>
    </submittedName>
</protein>
<evidence type="ECO:0000313" key="1">
    <source>
        <dbReference type="EMBL" id="CUV10025.1"/>
    </source>
</evidence>
<gene>
    <name evidence="1" type="ORF">MGWOODY_Mmi2676</name>
</gene>
<reference evidence="1" key="1">
    <citation type="submission" date="2015-10" db="EMBL/GenBank/DDBJ databases">
        <authorList>
            <person name="Gilbert D.G."/>
        </authorList>
    </citation>
    <scope>NUCLEOTIDE SEQUENCE</scope>
</reference>
<dbReference type="EMBL" id="FAXC01000341">
    <property type="protein sequence ID" value="CUV10025.1"/>
    <property type="molecule type" value="Genomic_DNA"/>
</dbReference>
<dbReference type="AlphaFoldDB" id="A0A160VH44"/>
<name>A0A160VH44_9ZZZZ</name>
<organism evidence="1">
    <name type="scientific">hydrothermal vent metagenome</name>
    <dbReference type="NCBI Taxonomy" id="652676"/>
    <lineage>
        <taxon>unclassified sequences</taxon>
        <taxon>metagenomes</taxon>
        <taxon>ecological metagenomes</taxon>
    </lineage>
</organism>
<sequence>MQMPKKLNATLNMGLETVLGTPEYEIVRPKSLSTLCQKVYPSADLSQDVPPP</sequence>
<proteinExistence type="predicted"/>